<evidence type="ECO:0000256" key="10">
    <source>
        <dbReference type="SAM" id="Phobius"/>
    </source>
</evidence>
<reference evidence="12" key="2">
    <citation type="journal article" date="2007" name="PLoS Biol.">
        <title>Survey sequencing and comparative analysis of the elephant shark (Callorhinchus milii) genome.</title>
        <authorList>
            <person name="Venkatesh B."/>
            <person name="Kirkness E.F."/>
            <person name="Loh Y.H."/>
            <person name="Halpern A.L."/>
            <person name="Lee A.P."/>
            <person name="Johnson J."/>
            <person name="Dandona N."/>
            <person name="Viswanathan L.D."/>
            <person name="Tay A."/>
            <person name="Venter J.C."/>
            <person name="Strausberg R.L."/>
            <person name="Brenner S."/>
        </authorList>
    </citation>
    <scope>NUCLEOTIDE SEQUENCE [LARGE SCALE GENOMIC DNA]</scope>
</reference>
<keyword evidence="10" id="KW-1133">Transmembrane helix</keyword>
<dbReference type="GO" id="GO:0046933">
    <property type="term" value="F:proton-transporting ATP synthase activity, rotational mechanism"/>
    <property type="evidence" value="ECO:0007669"/>
    <property type="project" value="TreeGrafter"/>
</dbReference>
<comment type="similarity">
    <text evidence="2">Belongs to the ATPase F chain family.</text>
</comment>
<evidence type="ECO:0000256" key="5">
    <source>
        <dbReference type="ARBA" id="ARBA00022781"/>
    </source>
</evidence>
<evidence type="ECO:0000256" key="7">
    <source>
        <dbReference type="ARBA" id="ARBA00023128"/>
    </source>
</evidence>
<comment type="subcellular location">
    <subcellularLocation>
        <location evidence="1">Mitochondrion membrane</location>
    </subcellularLocation>
</comment>
<evidence type="ECO:0000256" key="4">
    <source>
        <dbReference type="ARBA" id="ARBA00022547"/>
    </source>
</evidence>
<protein>
    <submittedName>
        <fullName evidence="11">ATP synthase membrane subunit f</fullName>
    </submittedName>
</protein>
<dbReference type="Ensembl" id="ENSCMIT00000008559.1">
    <property type="protein sequence ID" value="ENSCMIP00000008321.1"/>
    <property type="gene ID" value="ENSCMIG00000004470.1"/>
</dbReference>
<proteinExistence type="inferred from homology"/>
<dbReference type="GO" id="GO:0042776">
    <property type="term" value="P:proton motive force-driven mitochondrial ATP synthesis"/>
    <property type="evidence" value="ECO:0007669"/>
    <property type="project" value="TreeGrafter"/>
</dbReference>
<dbReference type="GeneTree" id="ENSGT00940000165557"/>
<dbReference type="PANTHER" id="PTHR13080">
    <property type="entry name" value="ATP SYNTHASE F CHAIN, MITOCHONDRIAL-RELATED"/>
    <property type="match status" value="1"/>
</dbReference>
<keyword evidence="8 10" id="KW-0472">Membrane</keyword>
<accession>A0A4W3GXJ2</accession>
<evidence type="ECO:0000256" key="9">
    <source>
        <dbReference type="ARBA" id="ARBA00023310"/>
    </source>
</evidence>
<keyword evidence="10" id="KW-0812">Transmembrane</keyword>
<keyword evidence="7" id="KW-0496">Mitochondrion</keyword>
<reference evidence="12" key="3">
    <citation type="journal article" date="2014" name="Nature">
        <title>Elephant shark genome provides unique insights into gnathostome evolution.</title>
        <authorList>
            <consortium name="International Elephant Shark Genome Sequencing Consortium"/>
            <person name="Venkatesh B."/>
            <person name="Lee A.P."/>
            <person name="Ravi V."/>
            <person name="Maurya A.K."/>
            <person name="Lian M.M."/>
            <person name="Swann J.B."/>
            <person name="Ohta Y."/>
            <person name="Flajnik M.F."/>
            <person name="Sutoh Y."/>
            <person name="Kasahara M."/>
            <person name="Hoon S."/>
            <person name="Gangu V."/>
            <person name="Roy S.W."/>
            <person name="Irimia M."/>
            <person name="Korzh V."/>
            <person name="Kondrychyn I."/>
            <person name="Lim Z.W."/>
            <person name="Tay B.H."/>
            <person name="Tohari S."/>
            <person name="Kong K.W."/>
            <person name="Ho S."/>
            <person name="Lorente-Galdos B."/>
            <person name="Quilez J."/>
            <person name="Marques-Bonet T."/>
            <person name="Raney B.J."/>
            <person name="Ingham P.W."/>
            <person name="Tay A."/>
            <person name="Hillier L.W."/>
            <person name="Minx P."/>
            <person name="Boehm T."/>
            <person name="Wilson R.K."/>
            <person name="Brenner S."/>
            <person name="Warren W.C."/>
        </authorList>
    </citation>
    <scope>NUCLEOTIDE SEQUENCE [LARGE SCALE GENOMIC DNA]</scope>
</reference>
<dbReference type="Proteomes" id="UP000314986">
    <property type="component" value="Unassembled WGS sequence"/>
</dbReference>
<evidence type="ECO:0000313" key="11">
    <source>
        <dbReference type="Ensembl" id="ENSCMIP00000008321.1"/>
    </source>
</evidence>
<dbReference type="GO" id="GO:0045259">
    <property type="term" value="C:proton-transporting ATP synthase complex"/>
    <property type="evidence" value="ECO:0007669"/>
    <property type="project" value="UniProtKB-KW"/>
</dbReference>
<sequence>RWSFFPGTDTAGVSTRPLEPSRLSLSLSLSRALYPFLPAVDAWPPAVDTTGFLVSPVPVTQKRLLDVKLGELGKWSMARDFTPNGILQAIRRGHDRYYNKYINVKRGGIGGVAMLLGGYVVISYIWSFEHISECQVSRAGAKHYTAWHSPT</sequence>
<name>A0A4W3GXJ2_CALMI</name>
<dbReference type="PANTHER" id="PTHR13080:SF17">
    <property type="entry name" value="ATP SYNTHASE SUBUNIT F, MITOCHONDRIAL"/>
    <property type="match status" value="1"/>
</dbReference>
<evidence type="ECO:0000256" key="8">
    <source>
        <dbReference type="ARBA" id="ARBA00023136"/>
    </source>
</evidence>
<reference evidence="11" key="5">
    <citation type="submission" date="2025-09" db="UniProtKB">
        <authorList>
            <consortium name="Ensembl"/>
        </authorList>
    </citation>
    <scope>IDENTIFICATION</scope>
</reference>
<keyword evidence="9" id="KW-0066">ATP synthesis</keyword>
<feature type="transmembrane region" description="Helical" evidence="10">
    <location>
        <begin position="107"/>
        <end position="126"/>
    </location>
</feature>
<dbReference type="InterPro" id="IPR019344">
    <property type="entry name" value="F1F0-ATPsyn_F_prd"/>
</dbReference>
<evidence type="ECO:0000256" key="6">
    <source>
        <dbReference type="ARBA" id="ARBA00023065"/>
    </source>
</evidence>
<keyword evidence="6" id="KW-0406">Ion transport</keyword>
<keyword evidence="5" id="KW-0375">Hydrogen ion transport</keyword>
<dbReference type="GO" id="GO:0031966">
    <property type="term" value="C:mitochondrial membrane"/>
    <property type="evidence" value="ECO:0007669"/>
    <property type="project" value="UniProtKB-SubCell"/>
</dbReference>
<dbReference type="InParanoid" id="A0A4W3GXJ2"/>
<dbReference type="Pfam" id="PF10206">
    <property type="entry name" value="WRW"/>
    <property type="match status" value="1"/>
</dbReference>
<reference evidence="11" key="4">
    <citation type="submission" date="2025-08" db="UniProtKB">
        <authorList>
            <consortium name="Ensembl"/>
        </authorList>
    </citation>
    <scope>IDENTIFICATION</scope>
</reference>
<dbReference type="STRING" id="7868.ENSCMIP00000008321"/>
<keyword evidence="3" id="KW-0813">Transport</keyword>
<evidence type="ECO:0000313" key="12">
    <source>
        <dbReference type="Proteomes" id="UP000314986"/>
    </source>
</evidence>
<evidence type="ECO:0000256" key="1">
    <source>
        <dbReference type="ARBA" id="ARBA00004325"/>
    </source>
</evidence>
<keyword evidence="4" id="KW-0138">CF(0)</keyword>
<keyword evidence="12" id="KW-1185">Reference proteome</keyword>
<organism evidence="11 12">
    <name type="scientific">Callorhinchus milii</name>
    <name type="common">Ghost shark</name>
    <dbReference type="NCBI Taxonomy" id="7868"/>
    <lineage>
        <taxon>Eukaryota</taxon>
        <taxon>Metazoa</taxon>
        <taxon>Chordata</taxon>
        <taxon>Craniata</taxon>
        <taxon>Vertebrata</taxon>
        <taxon>Chondrichthyes</taxon>
        <taxon>Holocephali</taxon>
        <taxon>Chimaeriformes</taxon>
        <taxon>Callorhinchidae</taxon>
        <taxon>Callorhinchus</taxon>
    </lineage>
</organism>
<reference evidence="12" key="1">
    <citation type="journal article" date="2006" name="Science">
        <title>Ancient noncoding elements conserved in the human genome.</title>
        <authorList>
            <person name="Venkatesh B."/>
            <person name="Kirkness E.F."/>
            <person name="Loh Y.H."/>
            <person name="Halpern A.L."/>
            <person name="Lee A.P."/>
            <person name="Johnson J."/>
            <person name="Dandona N."/>
            <person name="Viswanathan L.D."/>
            <person name="Tay A."/>
            <person name="Venter J.C."/>
            <person name="Strausberg R.L."/>
            <person name="Brenner S."/>
        </authorList>
    </citation>
    <scope>NUCLEOTIDE SEQUENCE [LARGE SCALE GENOMIC DNA]</scope>
</reference>
<dbReference type="AlphaFoldDB" id="A0A4W3GXJ2"/>
<evidence type="ECO:0000256" key="2">
    <source>
        <dbReference type="ARBA" id="ARBA00005895"/>
    </source>
</evidence>
<evidence type="ECO:0000256" key="3">
    <source>
        <dbReference type="ARBA" id="ARBA00022448"/>
    </source>
</evidence>